<evidence type="ECO:0000256" key="2">
    <source>
        <dbReference type="ARBA" id="ARBA00004413"/>
    </source>
</evidence>
<feature type="domain" description="Flagellar motor switch protein FliG N-terminal" evidence="14">
    <location>
        <begin position="38"/>
        <end position="140"/>
    </location>
</feature>
<sequence length="370" mass="39646">MEQSTALALPMGGPDLGGLPDLAPASPGLPATSGGSTQLSGKAKAAIVVRLLLNDGAEIPLESLPEDLQLELTKQMGEMRLVDRQTLNAVAEEFASQLDNVGLSFPDGLAGALNAMEGKISRHTYSRLRREAGVRQFGDPWDRLRKLDAEELAKIAMAESTEVAAVMLSKLDTGKAALMLQSLPGPVARRITYAVSQTGSVSPDTVDKIGTALAAQVEARPDIAFDETPGQRLGSILTQSQSEKREEVLTALDEEDEEFAADVRKSVFTYALIAKKVDKMDVQKVIRAVTPQDLTTAIAYATDEEDIATSEFLLANMSGRMAANLREEAGQLGKVKKATGEAAFAMIVSMLRELVTNGDIELKSDEEEEE</sequence>
<comment type="subcellular location">
    <subcellularLocation>
        <location evidence="1">Bacterial flagellum basal body</location>
    </subcellularLocation>
    <subcellularLocation>
        <location evidence="2">Cell membrane</location>
        <topology evidence="2">Peripheral membrane protein</topology>
        <orientation evidence="2">Cytoplasmic side</orientation>
    </subcellularLocation>
</comment>
<evidence type="ECO:0000256" key="3">
    <source>
        <dbReference type="ARBA" id="ARBA00010299"/>
    </source>
</evidence>
<dbReference type="GO" id="GO:0009425">
    <property type="term" value="C:bacterial-type flagellum basal body"/>
    <property type="evidence" value="ECO:0007669"/>
    <property type="project" value="UniProtKB-SubCell"/>
</dbReference>
<dbReference type="Proteomes" id="UP000052022">
    <property type="component" value="Unassembled WGS sequence"/>
</dbReference>
<dbReference type="SUPFAM" id="SSF48029">
    <property type="entry name" value="FliG"/>
    <property type="match status" value="2"/>
</dbReference>
<keyword evidence="15" id="KW-0282">Flagellum</keyword>
<dbReference type="GO" id="GO:0006935">
    <property type="term" value="P:chemotaxis"/>
    <property type="evidence" value="ECO:0007669"/>
    <property type="project" value="UniProtKB-KW"/>
</dbReference>
<dbReference type="Pfam" id="PF14841">
    <property type="entry name" value="FliG_M"/>
    <property type="match status" value="1"/>
</dbReference>
<dbReference type="PANTHER" id="PTHR30534:SF0">
    <property type="entry name" value="FLAGELLAR MOTOR SWITCH PROTEIN FLIG"/>
    <property type="match status" value="1"/>
</dbReference>
<dbReference type="Pfam" id="PF14842">
    <property type="entry name" value="FliG_N"/>
    <property type="match status" value="1"/>
</dbReference>
<keyword evidence="15" id="KW-0966">Cell projection</keyword>
<dbReference type="Pfam" id="PF01706">
    <property type="entry name" value="FliG_C"/>
    <property type="match status" value="1"/>
</dbReference>
<evidence type="ECO:0000256" key="5">
    <source>
        <dbReference type="ARBA" id="ARBA00022475"/>
    </source>
</evidence>
<dbReference type="GO" id="GO:0071973">
    <property type="term" value="P:bacterial-type flagellum-dependent cell motility"/>
    <property type="evidence" value="ECO:0007669"/>
    <property type="project" value="InterPro"/>
</dbReference>
<feature type="domain" description="Flagellar motor switch protein FliG C-terminal" evidence="12">
    <location>
        <begin position="251"/>
        <end position="362"/>
    </location>
</feature>
<evidence type="ECO:0000313" key="16">
    <source>
        <dbReference type="Proteomes" id="UP000052022"/>
    </source>
</evidence>
<feature type="region of interest" description="Disordered" evidence="11">
    <location>
        <begin position="1"/>
        <end position="38"/>
    </location>
</feature>
<dbReference type="InterPro" id="IPR032779">
    <property type="entry name" value="FliG_M"/>
</dbReference>
<dbReference type="STRING" id="928856.SAMN04488049_102303"/>
<dbReference type="PANTHER" id="PTHR30534">
    <property type="entry name" value="FLAGELLAR MOTOR SWITCH PROTEIN FLIG"/>
    <property type="match status" value="1"/>
</dbReference>
<gene>
    <name evidence="15" type="primary">fliG</name>
    <name evidence="15" type="ORF">TRM7557_03466</name>
</gene>
<comment type="function">
    <text evidence="10">FliG is one of three proteins (FliG, FliN, FliM) that forms the rotor-mounted switch complex (C ring), located at the base of the basal body. This complex interacts with the CheY and CheZ chemotaxis proteins, in addition to contacting components of the motor that determine the direction of flagellar rotation.</text>
</comment>
<evidence type="ECO:0000256" key="1">
    <source>
        <dbReference type="ARBA" id="ARBA00004117"/>
    </source>
</evidence>
<evidence type="ECO:0000256" key="4">
    <source>
        <dbReference type="ARBA" id="ARBA00021870"/>
    </source>
</evidence>
<evidence type="ECO:0000256" key="8">
    <source>
        <dbReference type="ARBA" id="ARBA00023136"/>
    </source>
</evidence>
<keyword evidence="8" id="KW-0472">Membrane</keyword>
<accession>A0A0N7M0V5</accession>
<dbReference type="OrthoDB" id="7616820at2"/>
<dbReference type="InterPro" id="IPR028263">
    <property type="entry name" value="FliG_N"/>
</dbReference>
<dbReference type="AlphaFoldDB" id="A0A0N7M0V5"/>
<protein>
    <recommendedName>
        <fullName evidence="4">Flagellar motor switch protein FliG</fullName>
    </recommendedName>
</protein>
<dbReference type="InterPro" id="IPR011002">
    <property type="entry name" value="FliG_a-hlx"/>
</dbReference>
<reference evidence="15 16" key="1">
    <citation type="submission" date="2015-09" db="EMBL/GenBank/DDBJ databases">
        <authorList>
            <consortium name="Swine Surveillance"/>
        </authorList>
    </citation>
    <scope>NUCLEOTIDE SEQUENCE [LARGE SCALE GENOMIC DNA]</scope>
    <source>
        <strain evidence="15 16">CECT 7557</strain>
    </source>
</reference>
<keyword evidence="7" id="KW-0283">Flagellar rotation</keyword>
<dbReference type="RefSeq" id="WP_058291436.1">
    <property type="nucleotide sequence ID" value="NZ_CYSD01000042.1"/>
</dbReference>
<comment type="similarity">
    <text evidence="3">Belongs to the FliG family.</text>
</comment>
<keyword evidence="6" id="KW-0145">Chemotaxis</keyword>
<evidence type="ECO:0000259" key="14">
    <source>
        <dbReference type="Pfam" id="PF14842"/>
    </source>
</evidence>
<keyword evidence="15" id="KW-0969">Cilium</keyword>
<feature type="compositionally biased region" description="Low complexity" evidence="11">
    <location>
        <begin position="1"/>
        <end position="25"/>
    </location>
</feature>
<dbReference type="EMBL" id="CYSD01000042">
    <property type="protein sequence ID" value="CUH81521.1"/>
    <property type="molecule type" value="Genomic_DNA"/>
</dbReference>
<dbReference type="InterPro" id="IPR023087">
    <property type="entry name" value="Flg_Motor_Flig_C"/>
</dbReference>
<keyword evidence="5" id="KW-1003">Cell membrane</keyword>
<evidence type="ECO:0000256" key="6">
    <source>
        <dbReference type="ARBA" id="ARBA00022500"/>
    </source>
</evidence>
<keyword evidence="16" id="KW-1185">Reference proteome</keyword>
<evidence type="ECO:0000256" key="9">
    <source>
        <dbReference type="ARBA" id="ARBA00023143"/>
    </source>
</evidence>
<feature type="domain" description="Flagellar motor switch protein FliG middle" evidence="13">
    <location>
        <begin position="150"/>
        <end position="219"/>
    </location>
</feature>
<evidence type="ECO:0000256" key="11">
    <source>
        <dbReference type="SAM" id="MobiDB-lite"/>
    </source>
</evidence>
<name>A0A0N7M0V5_9RHOB</name>
<dbReference type="PRINTS" id="PR00954">
    <property type="entry name" value="FLGMOTORFLIG"/>
</dbReference>
<evidence type="ECO:0000259" key="12">
    <source>
        <dbReference type="Pfam" id="PF01706"/>
    </source>
</evidence>
<organism evidence="15 16">
    <name type="scientific">Tritonibacter multivorans</name>
    <dbReference type="NCBI Taxonomy" id="928856"/>
    <lineage>
        <taxon>Bacteria</taxon>
        <taxon>Pseudomonadati</taxon>
        <taxon>Pseudomonadota</taxon>
        <taxon>Alphaproteobacteria</taxon>
        <taxon>Rhodobacterales</taxon>
        <taxon>Paracoccaceae</taxon>
        <taxon>Tritonibacter</taxon>
    </lineage>
</organism>
<dbReference type="GO" id="GO:0003774">
    <property type="term" value="F:cytoskeletal motor activity"/>
    <property type="evidence" value="ECO:0007669"/>
    <property type="project" value="InterPro"/>
</dbReference>
<dbReference type="InterPro" id="IPR000090">
    <property type="entry name" value="Flg_Motor_Flig"/>
</dbReference>
<dbReference type="GO" id="GO:0005886">
    <property type="term" value="C:plasma membrane"/>
    <property type="evidence" value="ECO:0007669"/>
    <property type="project" value="UniProtKB-SubCell"/>
</dbReference>
<proteinExistence type="inferred from homology"/>
<keyword evidence="9" id="KW-0975">Bacterial flagellum</keyword>
<evidence type="ECO:0000313" key="15">
    <source>
        <dbReference type="EMBL" id="CUH81521.1"/>
    </source>
</evidence>
<evidence type="ECO:0000256" key="10">
    <source>
        <dbReference type="ARBA" id="ARBA00025598"/>
    </source>
</evidence>
<evidence type="ECO:0000256" key="7">
    <source>
        <dbReference type="ARBA" id="ARBA00022779"/>
    </source>
</evidence>
<dbReference type="Gene3D" id="1.10.220.30">
    <property type="match status" value="3"/>
</dbReference>
<evidence type="ECO:0000259" key="13">
    <source>
        <dbReference type="Pfam" id="PF14841"/>
    </source>
</evidence>